<dbReference type="GO" id="GO:0048550">
    <property type="term" value="P:negative regulation of pinocytosis"/>
    <property type="evidence" value="ECO:0007669"/>
    <property type="project" value="Ensembl"/>
</dbReference>
<dbReference type="GO" id="GO:0071914">
    <property type="term" value="C:prominosome"/>
    <property type="evidence" value="ECO:0007669"/>
    <property type="project" value="TreeGrafter"/>
</dbReference>
<feature type="chain" id="PRO_5025516324" evidence="9">
    <location>
        <begin position="19"/>
        <end position="877"/>
    </location>
</feature>
<accession>A0A672U3L3</accession>
<reference evidence="10 11" key="1">
    <citation type="submission" date="2019-11" db="EMBL/GenBank/DDBJ databases">
        <title>Strigops habroptila (kakapo) genome, bStrHab1, primary haplotype, v2.</title>
        <authorList>
            <person name="Jarvis E.D."/>
            <person name="Howard J."/>
            <person name="Rhie A."/>
            <person name="Phillippy A."/>
            <person name="Korlach J."/>
            <person name="Digby A."/>
            <person name="Iorns D."/>
            <person name="Eason D."/>
            <person name="Robertson B."/>
            <person name="Raemaekers T."/>
            <person name="Howe K."/>
            <person name="Lewin H."/>
            <person name="Damas J."/>
            <person name="Hastie A."/>
            <person name="Tracey A."/>
            <person name="Chow W."/>
            <person name="Fedrigo O."/>
        </authorList>
    </citation>
    <scope>NUCLEOTIDE SEQUENCE [LARGE SCALE GENOMIC DNA]</scope>
</reference>
<dbReference type="Pfam" id="PF05478">
    <property type="entry name" value="Prominin"/>
    <property type="match status" value="3"/>
</dbReference>
<sequence>MRAAGLLLAWALLRPAGTQQCHLAGPGGVLRFTDTHAEIRVPALHRVPSSLDPLYGLVRRCLDLIQQNPLPTGEPRGEDPHGSAALGGAEPIHGVDDLKGLFQSSWFYGGGGWCLHRTQGGLRVHGMGLLTGAMISLAELLRAALNDPSSVRTSQVVQYELGYVVCAAVALLFTVAVPMAGMCFCYCRSRRRCGGRLRAHRRSLGCRRHCLLGCLSFTSLIILVICAFVTSQRVKVQMEPGLGAVPTTLRTLRQHIANVPQVGPQVAFPTLARGAAQEWLVGLSIHAQLKAMTYAALAELQDRAGASWPGHRAWSWALIMARWDTVLGHPPTPTRSGSPGIHGCVSHSKVPSVEKVLKALAGLPRSDFAEMIRQGNGTFNSIPELAVERMAQVIQDLRDEMTRTTEKVQSIADSFPLHDYTRPVSEALVKAEDRSQPYLREVQRFEHYRWIVGTVLCSIILLILACNVTGMALGAYGLSKREDPSDYECRGEAGAKFLLVGVGLAFLFSWLLILLVFTTFLVGGNIQTLVCRNWVNQEIYKFIDTPGNLPPSMNLTRQLNLRRDSNLSAVECKSGAGLWEVLQLDRSYDLDEHLKTPKYTADFQKRLGDFTARLGDVRLLRSEGRQDLETFARTSRVGIPSATNSVFLQMRKPVVQTSLPGLARSLEGLQKMQVSGGEGIRSCLQAHRDMLTPLSPCWLEQGWEVWFQLSMLPSLCPGDRLLHQEGAAVLHTVPELGRADGRCSPLLVVLWGWEFLAELRQQNAAPKARNGIIPCLLFLFQLREDVASCQPLATALDNGRVILCDRIADPWVRITEHWGCSNAFWFSLGCCTFFLIPNIIFAIRLTKHFRPIRNRLISTGSEETCPFHIPRVTALKL</sequence>
<dbReference type="GO" id="GO:0005929">
    <property type="term" value="C:cilium"/>
    <property type="evidence" value="ECO:0007669"/>
    <property type="project" value="TreeGrafter"/>
</dbReference>
<dbReference type="GO" id="GO:0031346">
    <property type="term" value="P:positive regulation of cell projection organization"/>
    <property type="evidence" value="ECO:0007669"/>
    <property type="project" value="Ensembl"/>
</dbReference>
<reference evidence="10" key="2">
    <citation type="submission" date="2025-08" db="UniProtKB">
        <authorList>
            <consortium name="Ensembl"/>
        </authorList>
    </citation>
    <scope>IDENTIFICATION</scope>
</reference>
<feature type="transmembrane region" description="Helical" evidence="8">
    <location>
        <begin position="823"/>
        <end position="845"/>
    </location>
</feature>
<dbReference type="GO" id="GO:2001287">
    <property type="term" value="P:negative regulation of caveolin-mediated endocytosis"/>
    <property type="evidence" value="ECO:0007669"/>
    <property type="project" value="Ensembl"/>
</dbReference>
<evidence type="ECO:0000256" key="6">
    <source>
        <dbReference type="ARBA" id="ARBA00023180"/>
    </source>
</evidence>
<feature type="transmembrane region" description="Helical" evidence="8">
    <location>
        <begin position="208"/>
        <end position="230"/>
    </location>
</feature>
<evidence type="ECO:0000313" key="11">
    <source>
        <dbReference type="Proteomes" id="UP000472266"/>
    </source>
</evidence>
<comment type="similarity">
    <text evidence="2">Belongs to the prominin family.</text>
</comment>
<feature type="transmembrane region" description="Helical" evidence="8">
    <location>
        <begin position="161"/>
        <end position="187"/>
    </location>
</feature>
<feature type="transmembrane region" description="Helical" evidence="8">
    <location>
        <begin position="450"/>
        <end position="476"/>
    </location>
</feature>
<evidence type="ECO:0000256" key="7">
    <source>
        <dbReference type="SAM" id="Coils"/>
    </source>
</evidence>
<protein>
    <submittedName>
        <fullName evidence="10">Prominin 2</fullName>
    </submittedName>
</protein>
<feature type="signal peptide" evidence="9">
    <location>
        <begin position="1"/>
        <end position="18"/>
    </location>
</feature>
<gene>
    <name evidence="10" type="primary">PROM2</name>
</gene>
<evidence type="ECO:0000313" key="10">
    <source>
        <dbReference type="Ensembl" id="ENSSHBP00005008675.1"/>
    </source>
</evidence>
<dbReference type="GO" id="GO:0031528">
    <property type="term" value="C:microvillus membrane"/>
    <property type="evidence" value="ECO:0007669"/>
    <property type="project" value="UniProtKB-SubCell"/>
</dbReference>
<dbReference type="GO" id="GO:0009986">
    <property type="term" value="C:cell surface"/>
    <property type="evidence" value="ECO:0007669"/>
    <property type="project" value="TreeGrafter"/>
</dbReference>
<dbReference type="Ensembl" id="ENSSHBT00005010459.1">
    <property type="protein sequence ID" value="ENSSHBP00005008675.1"/>
    <property type="gene ID" value="ENSSHBG00005007175.1"/>
</dbReference>
<dbReference type="GO" id="GO:0015485">
    <property type="term" value="F:cholesterol binding"/>
    <property type="evidence" value="ECO:0007669"/>
    <property type="project" value="TreeGrafter"/>
</dbReference>
<dbReference type="GO" id="GO:0016324">
    <property type="term" value="C:apical plasma membrane"/>
    <property type="evidence" value="ECO:0007669"/>
    <property type="project" value="TreeGrafter"/>
</dbReference>
<evidence type="ECO:0000256" key="1">
    <source>
        <dbReference type="ARBA" id="ARBA00004475"/>
    </source>
</evidence>
<comment type="subcellular location">
    <subcellularLocation>
        <location evidence="1">Cell projection</location>
        <location evidence="1">Microvillus membrane</location>
        <topology evidence="1">Multi-pass membrane protein</topology>
    </subcellularLocation>
</comment>
<dbReference type="Proteomes" id="UP000472266">
    <property type="component" value="Chromosome 22"/>
</dbReference>
<dbReference type="FunCoup" id="A0A672U3L3">
    <property type="interactions" value="6"/>
</dbReference>
<reference evidence="10" key="3">
    <citation type="submission" date="2025-09" db="UniProtKB">
        <authorList>
            <consortium name="Ensembl"/>
        </authorList>
    </citation>
    <scope>IDENTIFICATION</scope>
</reference>
<dbReference type="GeneTree" id="ENSGT00530000063586"/>
<dbReference type="InterPro" id="IPR008795">
    <property type="entry name" value="Prominin"/>
</dbReference>
<keyword evidence="7" id="KW-0175">Coiled coil</keyword>
<organism evidence="10 11">
    <name type="scientific">Strigops habroptila</name>
    <name type="common">Kakapo</name>
    <dbReference type="NCBI Taxonomy" id="2489341"/>
    <lineage>
        <taxon>Eukaryota</taxon>
        <taxon>Metazoa</taxon>
        <taxon>Chordata</taxon>
        <taxon>Craniata</taxon>
        <taxon>Vertebrata</taxon>
        <taxon>Euteleostomi</taxon>
        <taxon>Archelosauria</taxon>
        <taxon>Archosauria</taxon>
        <taxon>Dinosauria</taxon>
        <taxon>Saurischia</taxon>
        <taxon>Theropoda</taxon>
        <taxon>Coelurosauria</taxon>
        <taxon>Aves</taxon>
        <taxon>Neognathae</taxon>
        <taxon>Neoaves</taxon>
        <taxon>Telluraves</taxon>
        <taxon>Australaves</taxon>
        <taxon>Psittaciformes</taxon>
        <taxon>Psittacidae</taxon>
        <taxon>Strigops</taxon>
    </lineage>
</organism>
<feature type="coiled-coil region" evidence="7">
    <location>
        <begin position="387"/>
        <end position="414"/>
    </location>
</feature>
<keyword evidence="4 8" id="KW-1133">Transmembrane helix</keyword>
<feature type="transmembrane region" description="Helical" evidence="8">
    <location>
        <begin position="497"/>
        <end position="522"/>
    </location>
</feature>
<evidence type="ECO:0000256" key="4">
    <source>
        <dbReference type="ARBA" id="ARBA00022989"/>
    </source>
</evidence>
<proteinExistence type="inferred from homology"/>
<keyword evidence="5 8" id="KW-0472">Membrane</keyword>
<dbReference type="PANTHER" id="PTHR22730:SF6">
    <property type="entry name" value="PROMININ-2"/>
    <property type="match status" value="1"/>
</dbReference>
<keyword evidence="6" id="KW-0325">Glycoprotein</keyword>
<evidence type="ECO:0000256" key="2">
    <source>
        <dbReference type="ARBA" id="ARBA00006058"/>
    </source>
</evidence>
<evidence type="ECO:0000256" key="9">
    <source>
        <dbReference type="SAM" id="SignalP"/>
    </source>
</evidence>
<evidence type="ECO:0000256" key="8">
    <source>
        <dbReference type="SAM" id="Phobius"/>
    </source>
</evidence>
<dbReference type="PANTHER" id="PTHR22730">
    <property type="entry name" value="PROMININ PROM PROTEIN"/>
    <property type="match status" value="1"/>
</dbReference>
<evidence type="ECO:0000256" key="5">
    <source>
        <dbReference type="ARBA" id="ARBA00023136"/>
    </source>
</evidence>
<keyword evidence="3 8" id="KW-0812">Transmembrane</keyword>
<keyword evidence="9" id="KW-0732">Signal</keyword>
<dbReference type="InParanoid" id="A0A672U3L3"/>
<name>A0A672U3L3_STRHB</name>
<evidence type="ECO:0000256" key="3">
    <source>
        <dbReference type="ARBA" id="ARBA00022692"/>
    </source>
</evidence>
<dbReference type="AlphaFoldDB" id="A0A672U3L3"/>
<keyword evidence="11" id="KW-1185">Reference proteome</keyword>